<dbReference type="PANTHER" id="PTHR43135:SF3">
    <property type="entry name" value="ALPHA-D-RIBOSE 1-METHYLPHOSPHONATE 5-TRIPHOSPHATE DIPHOSPHATASE"/>
    <property type="match status" value="1"/>
</dbReference>
<protein>
    <submittedName>
        <fullName evidence="2">Amidohydrolase family protein</fullName>
    </submittedName>
</protein>
<feature type="non-terminal residue" evidence="2">
    <location>
        <position position="408"/>
    </location>
</feature>
<dbReference type="Gene3D" id="2.30.40.10">
    <property type="entry name" value="Urease, subunit C, domain 1"/>
    <property type="match status" value="1"/>
</dbReference>
<evidence type="ECO:0000313" key="3">
    <source>
        <dbReference type="Proteomes" id="UP000004968"/>
    </source>
</evidence>
<dbReference type="SUPFAM" id="SSF51556">
    <property type="entry name" value="Metallo-dependent hydrolases"/>
    <property type="match status" value="1"/>
</dbReference>
<dbReference type="Gene3D" id="3.20.20.140">
    <property type="entry name" value="Metal-dependent hydrolases"/>
    <property type="match status" value="1"/>
</dbReference>
<feature type="domain" description="Amidohydrolase-related" evidence="1">
    <location>
        <begin position="53"/>
        <end position="365"/>
    </location>
</feature>
<name>D3AT32_9FIRM</name>
<keyword evidence="2" id="KW-0378">Hydrolase</keyword>
<dbReference type="InterPro" id="IPR011059">
    <property type="entry name" value="Metal-dep_hydrolase_composite"/>
</dbReference>
<sequence>MILKNCKLVPELTEANAPVMADVIVKGSLIEAVVPCGSADADGHEVIDLDGATLLPGLIDAHVHLFNGKRSGGFTLGDRDMAPSQWAYDAYAFAKWFLDNGYTTIRDVGDESNYCGIATRNAIQEGIVVGPRVFCSGMTIVPLTAGFNTFEFMCAFYGNKEEIRSQARNQFYHGADFLKLYGTGSMLVEDSMPGRRIMLEDEISEAVAVARLRGSYCAVHCHGAEACDVMVDLGVRTIEHASFISDETCRKLDGRKDAGLVPTISCSLPEAQGITRESGAVYDRFENISAERDACIRNAGENYDILMGWGTDMDIMTMEKTPYIEWKARKDRLGFSNIDLLKQATINSAILMGVDDKIGSIAAGKFKPFRFQRWNRKGLNFLNGTQGDGSESRPFLIKNREQLMGLSE</sequence>
<dbReference type="EMBL" id="ACIO01000854">
    <property type="protein sequence ID" value="EFC95021.1"/>
    <property type="molecule type" value="Genomic_DNA"/>
</dbReference>
<dbReference type="InterPro" id="IPR032466">
    <property type="entry name" value="Metal_Hydrolase"/>
</dbReference>
<dbReference type="InterPro" id="IPR051781">
    <property type="entry name" value="Metallo-dep_Hydrolase"/>
</dbReference>
<evidence type="ECO:0000313" key="2">
    <source>
        <dbReference type="EMBL" id="EFC95021.1"/>
    </source>
</evidence>
<dbReference type="PANTHER" id="PTHR43135">
    <property type="entry name" value="ALPHA-D-RIBOSE 1-METHYLPHOSPHONATE 5-TRIPHOSPHATE DIPHOSPHATASE"/>
    <property type="match status" value="1"/>
</dbReference>
<evidence type="ECO:0000259" key="1">
    <source>
        <dbReference type="Pfam" id="PF01979"/>
    </source>
</evidence>
<dbReference type="HOGENOM" id="CLU_023620_2_2_9"/>
<accession>D3AT32</accession>
<dbReference type="RefSeq" id="WP_006777197.1">
    <property type="nucleotide sequence ID" value="NZ_GG667892.1"/>
</dbReference>
<dbReference type="AlphaFoldDB" id="D3AT32"/>
<dbReference type="InterPro" id="IPR006680">
    <property type="entry name" value="Amidohydro-rel"/>
</dbReference>
<dbReference type="GO" id="GO:0016810">
    <property type="term" value="F:hydrolase activity, acting on carbon-nitrogen (but not peptide) bonds"/>
    <property type="evidence" value="ECO:0007669"/>
    <property type="project" value="InterPro"/>
</dbReference>
<dbReference type="Proteomes" id="UP000004968">
    <property type="component" value="Unassembled WGS sequence"/>
</dbReference>
<proteinExistence type="predicted"/>
<dbReference type="SUPFAM" id="SSF51338">
    <property type="entry name" value="Composite domain of metallo-dependent hydrolases"/>
    <property type="match status" value="1"/>
</dbReference>
<organism evidence="2 3">
    <name type="scientific">Hungatella hathewayi DSM 13479</name>
    <dbReference type="NCBI Taxonomy" id="566550"/>
    <lineage>
        <taxon>Bacteria</taxon>
        <taxon>Bacillati</taxon>
        <taxon>Bacillota</taxon>
        <taxon>Clostridia</taxon>
        <taxon>Lachnospirales</taxon>
        <taxon>Lachnospiraceae</taxon>
        <taxon>Hungatella</taxon>
    </lineage>
</organism>
<dbReference type="Pfam" id="PF01979">
    <property type="entry name" value="Amidohydro_1"/>
    <property type="match status" value="1"/>
</dbReference>
<comment type="caution">
    <text evidence="2">The sequence shown here is derived from an EMBL/GenBank/DDBJ whole genome shotgun (WGS) entry which is preliminary data.</text>
</comment>
<gene>
    <name evidence="2" type="ORF">CLOSTHATH_06791</name>
</gene>
<reference evidence="2 3" key="1">
    <citation type="submission" date="2010-01" db="EMBL/GenBank/DDBJ databases">
        <authorList>
            <person name="Weinstock G."/>
            <person name="Sodergren E."/>
            <person name="Clifton S."/>
            <person name="Fulton L."/>
            <person name="Fulton B."/>
            <person name="Courtney L."/>
            <person name="Fronick C."/>
            <person name="Harrison M."/>
            <person name="Strong C."/>
            <person name="Farmer C."/>
            <person name="Delahaunty K."/>
            <person name="Markovic C."/>
            <person name="Hall O."/>
            <person name="Minx P."/>
            <person name="Tomlinson C."/>
            <person name="Mitreva M."/>
            <person name="Nelson J."/>
            <person name="Hou S."/>
            <person name="Wollam A."/>
            <person name="Pepin K.H."/>
            <person name="Johnson M."/>
            <person name="Bhonagiri V."/>
            <person name="Nash W.E."/>
            <person name="Warren W."/>
            <person name="Chinwalla A."/>
            <person name="Mardis E.R."/>
            <person name="Wilson R.K."/>
        </authorList>
    </citation>
    <scope>NUCLEOTIDE SEQUENCE [LARGE SCALE GENOMIC DNA]</scope>
    <source>
        <strain evidence="2 3">DSM 13479</strain>
    </source>
</reference>